<gene>
    <name evidence="2" type="ORF">FHX50_001984</name>
</gene>
<dbReference type="EMBL" id="JACHWP010000009">
    <property type="protein sequence ID" value="MBB3023687.1"/>
    <property type="molecule type" value="Genomic_DNA"/>
</dbReference>
<evidence type="ECO:0000313" key="2">
    <source>
        <dbReference type="EMBL" id="MBB3023687.1"/>
    </source>
</evidence>
<dbReference type="SUPFAM" id="SSF53098">
    <property type="entry name" value="Ribonuclease H-like"/>
    <property type="match status" value="1"/>
</dbReference>
<dbReference type="RefSeq" id="WP_183377033.1">
    <property type="nucleotide sequence ID" value="NZ_CBCSFZ010000042.1"/>
</dbReference>
<sequence length="142" mass="15817">MTKAENAGEPMATRTAWRLCQANGWHSAFGTKRGKNGRRPGPPVHDDRVKRQFTAQGLNQLWLTDTTERPTGEGKLYLCANKHLYPGRIVGYSMAGCVVHPNRGSQFRSNLFQDALSRQDRLGRLPPVEYEMLVAPTTAHAA</sequence>
<dbReference type="Proteomes" id="UP000568050">
    <property type="component" value="Unassembled WGS sequence"/>
</dbReference>
<comment type="caution">
    <text evidence="2">The sequence shown here is derived from an EMBL/GenBank/DDBJ whole genome shotgun (WGS) entry which is preliminary data.</text>
</comment>
<keyword evidence="3" id="KW-1185">Reference proteome</keyword>
<dbReference type="InterPro" id="IPR050900">
    <property type="entry name" value="Transposase_IS3/IS150/IS904"/>
</dbReference>
<name>A0A839R1C4_9MICO</name>
<evidence type="ECO:0000256" key="1">
    <source>
        <dbReference type="SAM" id="MobiDB-lite"/>
    </source>
</evidence>
<dbReference type="InterPro" id="IPR012337">
    <property type="entry name" value="RNaseH-like_sf"/>
</dbReference>
<proteinExistence type="predicted"/>
<protein>
    <submittedName>
        <fullName evidence="2">Transposase InsO family protein</fullName>
    </submittedName>
</protein>
<accession>A0A839R1C4</accession>
<evidence type="ECO:0000313" key="3">
    <source>
        <dbReference type="Proteomes" id="UP000568050"/>
    </source>
</evidence>
<organism evidence="2 3">
    <name type="scientific">Helcobacillus massiliensis</name>
    <dbReference type="NCBI Taxonomy" id="521392"/>
    <lineage>
        <taxon>Bacteria</taxon>
        <taxon>Bacillati</taxon>
        <taxon>Actinomycetota</taxon>
        <taxon>Actinomycetes</taxon>
        <taxon>Micrococcales</taxon>
        <taxon>Dermabacteraceae</taxon>
        <taxon>Helcobacillus</taxon>
    </lineage>
</organism>
<feature type="region of interest" description="Disordered" evidence="1">
    <location>
        <begin position="28"/>
        <end position="47"/>
    </location>
</feature>
<dbReference type="PANTHER" id="PTHR46889">
    <property type="entry name" value="TRANSPOSASE INSF FOR INSERTION SEQUENCE IS3B-RELATED"/>
    <property type="match status" value="1"/>
</dbReference>
<reference evidence="2 3" key="1">
    <citation type="submission" date="2020-08" db="EMBL/GenBank/DDBJ databases">
        <title>Sequencing the genomes of 1000 actinobacteria strains.</title>
        <authorList>
            <person name="Klenk H.-P."/>
        </authorList>
    </citation>
    <scope>NUCLEOTIDE SEQUENCE [LARGE SCALE GENOMIC DNA]</scope>
    <source>
        <strain evidence="2 3">DSM 23040</strain>
    </source>
</reference>
<dbReference type="PANTHER" id="PTHR46889:SF4">
    <property type="entry name" value="TRANSPOSASE INSO FOR INSERTION SEQUENCE ELEMENT IS911B-RELATED"/>
    <property type="match status" value="1"/>
</dbReference>
<dbReference type="AlphaFoldDB" id="A0A839R1C4"/>